<reference evidence="9" key="1">
    <citation type="journal article" date="2023" name="Mol. Biol. Evol.">
        <title>Third-Generation Sequencing Reveals the Adaptive Role of the Epigenome in Three Deep-Sea Polychaetes.</title>
        <authorList>
            <person name="Perez M."/>
            <person name="Aroh O."/>
            <person name="Sun Y."/>
            <person name="Lan Y."/>
            <person name="Juniper S.K."/>
            <person name="Young C.R."/>
            <person name="Angers B."/>
            <person name="Qian P.Y."/>
        </authorList>
    </citation>
    <scope>NUCLEOTIDE SEQUENCE</scope>
    <source>
        <strain evidence="9">R07B-5</strain>
    </source>
</reference>
<dbReference type="GO" id="GO:0030036">
    <property type="term" value="P:actin cytoskeleton organization"/>
    <property type="evidence" value="ECO:0007669"/>
    <property type="project" value="TreeGrafter"/>
</dbReference>
<dbReference type="AlphaFoldDB" id="A0AAD9PF55"/>
<name>A0AAD9PF55_RIDPI</name>
<feature type="region of interest" description="Disordered" evidence="7">
    <location>
        <begin position="531"/>
        <end position="559"/>
    </location>
</feature>
<keyword evidence="4" id="KW-0965">Cell junction</keyword>
<sequence>MTSSHGELTNEVERPRPATAPISGRHARLDVQPCGHQDVLIRSGQLRRSYERIDRIVLTHSQPDLTRLAKLQLAPSMGMMRHNERAGSIESGSSLSFDELTAIGDSLVRRRPTELDHAAIATRATQMVERLSGENRALRSELDGYYKKVCKLQKFEMEIEKVRSGYEALVKQSQRREHLEKLMRYKLEAEIKKLRGMNTELQEDLNQALSQLLHSERNNLTETEVTKELRRKDSLMSKLITQNRDILAAKERLQLEVARQRSTVQELRAHIDVLSEALTSARSSTIKYEEEIRRRHIQEQKVDDLQKTLLQLKLLSEKRELVQQQIQQKLEQEVQQLKEHKANRNRVAMETDEGIASDSESPTSVQSLIRQMHDKEQRVLNLQAEVVKWEQKFLEESISKQLVTETAAVANREAHLSAAASVAVECGRISCENTHDAPVRYLQEFYAADNKCAIYEAKLKSLQRQMAEKDAVMRMMGGHASLDEAAGHFYASPHHSKHPSICSLSSLTATPPSSCSSRQSSQVDVSRRYSLLRPDPRPPAHSKSNSLGSSLTSDGEGDISHCPSEDPQLCFLQRNFPTQVALRGGLQSGCDQLKECFWQV</sequence>
<keyword evidence="3" id="KW-0597">Phosphoprotein</keyword>
<dbReference type="GO" id="GO:0031410">
    <property type="term" value="C:cytoplasmic vesicle"/>
    <property type="evidence" value="ECO:0007669"/>
    <property type="project" value="TreeGrafter"/>
</dbReference>
<feature type="compositionally biased region" description="Low complexity" evidence="7">
    <location>
        <begin position="542"/>
        <end position="553"/>
    </location>
</feature>
<dbReference type="InterPro" id="IPR051747">
    <property type="entry name" value="Angiomotin-like"/>
</dbReference>
<evidence type="ECO:0000256" key="2">
    <source>
        <dbReference type="ARBA" id="ARBA00010300"/>
    </source>
</evidence>
<evidence type="ECO:0000313" key="9">
    <source>
        <dbReference type="EMBL" id="KAK2193653.1"/>
    </source>
</evidence>
<accession>A0AAD9PF55</accession>
<evidence type="ECO:0000259" key="8">
    <source>
        <dbReference type="Pfam" id="PF12240"/>
    </source>
</evidence>
<feature type="coiled-coil region" evidence="6">
    <location>
        <begin position="250"/>
        <end position="392"/>
    </location>
</feature>
<dbReference type="PANTHER" id="PTHR14826">
    <property type="entry name" value="ANGIOMOTIN"/>
    <property type="match status" value="1"/>
</dbReference>
<organism evidence="9 10">
    <name type="scientific">Ridgeia piscesae</name>
    <name type="common">Tubeworm</name>
    <dbReference type="NCBI Taxonomy" id="27915"/>
    <lineage>
        <taxon>Eukaryota</taxon>
        <taxon>Metazoa</taxon>
        <taxon>Spiralia</taxon>
        <taxon>Lophotrochozoa</taxon>
        <taxon>Annelida</taxon>
        <taxon>Polychaeta</taxon>
        <taxon>Sedentaria</taxon>
        <taxon>Canalipalpata</taxon>
        <taxon>Sabellida</taxon>
        <taxon>Siboglinidae</taxon>
        <taxon>Ridgeia</taxon>
    </lineage>
</organism>
<keyword evidence="5 6" id="KW-0175">Coiled coil</keyword>
<evidence type="ECO:0000256" key="7">
    <source>
        <dbReference type="SAM" id="MobiDB-lite"/>
    </source>
</evidence>
<dbReference type="InterPro" id="IPR024646">
    <property type="entry name" value="Angiomotin_C"/>
</dbReference>
<dbReference type="GO" id="GO:0030334">
    <property type="term" value="P:regulation of cell migration"/>
    <property type="evidence" value="ECO:0007669"/>
    <property type="project" value="TreeGrafter"/>
</dbReference>
<feature type="domain" description="Angiomotin C-terminal" evidence="8">
    <location>
        <begin position="300"/>
        <end position="503"/>
    </location>
</feature>
<evidence type="ECO:0000256" key="5">
    <source>
        <dbReference type="ARBA" id="ARBA00023054"/>
    </source>
</evidence>
<gene>
    <name evidence="9" type="ORF">NP493_9g09000</name>
</gene>
<evidence type="ECO:0000256" key="6">
    <source>
        <dbReference type="SAM" id="Coils"/>
    </source>
</evidence>
<dbReference type="InterPro" id="IPR009114">
    <property type="entry name" value="Angiomotin"/>
</dbReference>
<comment type="similarity">
    <text evidence="2">Belongs to the angiomotin family.</text>
</comment>
<feature type="coiled-coil region" evidence="6">
    <location>
        <begin position="121"/>
        <end position="218"/>
    </location>
</feature>
<dbReference type="EMBL" id="JAODUO010000009">
    <property type="protein sequence ID" value="KAK2193653.1"/>
    <property type="molecule type" value="Genomic_DNA"/>
</dbReference>
<dbReference type="Pfam" id="PF12240">
    <property type="entry name" value="Angiomotin_C"/>
    <property type="match status" value="1"/>
</dbReference>
<dbReference type="PANTHER" id="PTHR14826:SF14">
    <property type="entry name" value="ANGIOMOTIN_C DOMAIN-CONTAINING PROTEIN"/>
    <property type="match status" value="1"/>
</dbReference>
<comment type="caution">
    <text evidence="9">The sequence shown here is derived from an EMBL/GenBank/DDBJ whole genome shotgun (WGS) entry which is preliminary data.</text>
</comment>
<protein>
    <recommendedName>
        <fullName evidence="8">Angiomotin C-terminal domain-containing protein</fullName>
    </recommendedName>
</protein>
<keyword evidence="10" id="KW-1185">Reference proteome</keyword>
<evidence type="ECO:0000313" key="10">
    <source>
        <dbReference type="Proteomes" id="UP001209878"/>
    </source>
</evidence>
<dbReference type="Proteomes" id="UP001209878">
    <property type="component" value="Unassembled WGS sequence"/>
</dbReference>
<evidence type="ECO:0000256" key="1">
    <source>
        <dbReference type="ARBA" id="ARBA00004282"/>
    </source>
</evidence>
<dbReference type="GO" id="GO:0005923">
    <property type="term" value="C:bicellular tight junction"/>
    <property type="evidence" value="ECO:0007669"/>
    <property type="project" value="TreeGrafter"/>
</dbReference>
<feature type="region of interest" description="Disordered" evidence="7">
    <location>
        <begin position="1"/>
        <end position="29"/>
    </location>
</feature>
<dbReference type="GO" id="GO:0005886">
    <property type="term" value="C:plasma membrane"/>
    <property type="evidence" value="ECO:0007669"/>
    <property type="project" value="TreeGrafter"/>
</dbReference>
<proteinExistence type="inferred from homology"/>
<comment type="subcellular location">
    <subcellularLocation>
        <location evidence="1">Cell junction</location>
    </subcellularLocation>
</comment>
<evidence type="ECO:0000256" key="3">
    <source>
        <dbReference type="ARBA" id="ARBA00022553"/>
    </source>
</evidence>
<dbReference type="PRINTS" id="PR01807">
    <property type="entry name" value="ANGIOMOTIN"/>
</dbReference>
<evidence type="ECO:0000256" key="4">
    <source>
        <dbReference type="ARBA" id="ARBA00022949"/>
    </source>
</evidence>